<feature type="region of interest" description="Disordered" evidence="4">
    <location>
        <begin position="1"/>
        <end position="89"/>
    </location>
</feature>
<dbReference type="PROSITE" id="PS50949">
    <property type="entry name" value="HTH_GNTR"/>
    <property type="match status" value="1"/>
</dbReference>
<dbReference type="eggNOG" id="COG1802">
    <property type="taxonomic scope" value="Bacteria"/>
</dbReference>
<reference evidence="6 7" key="1">
    <citation type="journal article" date="2004" name="Mol. Plant Microbe Interact.">
        <title>The genome sequence of the Gram-positive sugarcane pathogen Leifsonia xyli subsp. xyli.</title>
        <authorList>
            <person name="Monteiro-Vitorello C.B."/>
            <person name="Camargo L.E.A."/>
            <person name="Van Sluys M.A."/>
            <person name="Kitajima J.P."/>
            <person name="Truffi D."/>
            <person name="do Amaral A.M."/>
            <person name="Harakava R."/>
            <person name="de Oliveira J.C.F."/>
            <person name="Wood D."/>
            <person name="de Oliveira M.C."/>
            <person name="Miyaki C.Y."/>
            <person name="Takita M.A."/>
            <person name="da Silva A.C.R."/>
            <person name="Furlan L.R."/>
            <person name="Carraro D.M."/>
            <person name="Camarotte G."/>
            <person name="Almeida N.F. Jr."/>
            <person name="Carrer H."/>
            <person name="Coutinho L.L."/>
            <person name="El-Dorry H.A."/>
            <person name="Ferro M.I.T."/>
            <person name="Gagliardi P.R."/>
            <person name="Giglioti E."/>
            <person name="Goldman M.H.S."/>
            <person name="Goldman G.H."/>
            <person name="Kimura E.T."/>
            <person name="Ferro E.S."/>
            <person name="Kuramae E.E."/>
            <person name="Lemos E.G.M."/>
            <person name="Lemos M.V.F."/>
            <person name="Mauro S.M.Z."/>
            <person name="Machado M.A."/>
            <person name="Marino C.L."/>
            <person name="Menck C.F."/>
            <person name="Nunes L.R."/>
            <person name="Oliveira R.C."/>
            <person name="Pereira G.G."/>
            <person name="Siqueira W."/>
            <person name="de Souza A.A."/>
            <person name="Tsai S.M."/>
            <person name="Zanca A.S."/>
            <person name="Simpson A.J.G."/>
            <person name="Brumbley S.M."/>
            <person name="Setubal J.C."/>
        </authorList>
    </citation>
    <scope>NUCLEOTIDE SEQUENCE [LARGE SCALE GENOMIC DNA]</scope>
    <source>
        <strain evidence="6 7">CTCB07</strain>
    </source>
</reference>
<feature type="domain" description="HTH gntR-type" evidence="5">
    <location>
        <begin position="122"/>
        <end position="189"/>
    </location>
</feature>
<feature type="compositionally biased region" description="Low complexity" evidence="4">
    <location>
        <begin position="17"/>
        <end position="27"/>
    </location>
</feature>
<organism evidence="6 7">
    <name type="scientific">Leifsonia xyli subsp. xyli (strain CTCB07)</name>
    <dbReference type="NCBI Taxonomy" id="281090"/>
    <lineage>
        <taxon>Bacteria</taxon>
        <taxon>Bacillati</taxon>
        <taxon>Actinomycetota</taxon>
        <taxon>Actinomycetes</taxon>
        <taxon>Micrococcales</taxon>
        <taxon>Microbacteriaceae</taxon>
        <taxon>Leifsonia</taxon>
    </lineage>
</organism>
<dbReference type="HOGENOM" id="CLU_859957_0_0_11"/>
<keyword evidence="2" id="KW-0238">DNA-binding</keyword>
<dbReference type="SMART" id="SM00345">
    <property type="entry name" value="HTH_GNTR"/>
    <property type="match status" value="1"/>
</dbReference>
<dbReference type="GO" id="GO:0003677">
    <property type="term" value="F:DNA binding"/>
    <property type="evidence" value="ECO:0007669"/>
    <property type="project" value="UniProtKB-KW"/>
</dbReference>
<keyword evidence="3" id="KW-0804">Transcription</keyword>
<dbReference type="InterPro" id="IPR036390">
    <property type="entry name" value="WH_DNA-bd_sf"/>
</dbReference>
<evidence type="ECO:0000259" key="5">
    <source>
        <dbReference type="PROSITE" id="PS50949"/>
    </source>
</evidence>
<evidence type="ECO:0000313" key="6">
    <source>
        <dbReference type="EMBL" id="AAT90003.1"/>
    </source>
</evidence>
<feature type="compositionally biased region" description="Basic and acidic residues" evidence="4">
    <location>
        <begin position="70"/>
        <end position="79"/>
    </location>
</feature>
<dbReference type="InterPro" id="IPR000524">
    <property type="entry name" value="Tscrpt_reg_HTH_GntR"/>
</dbReference>
<keyword evidence="7" id="KW-1185">Reference proteome</keyword>
<dbReference type="Proteomes" id="UP000001306">
    <property type="component" value="Chromosome"/>
</dbReference>
<dbReference type="KEGG" id="lxx:Lxx23620"/>
<evidence type="ECO:0000256" key="2">
    <source>
        <dbReference type="ARBA" id="ARBA00023125"/>
    </source>
</evidence>
<sequence>MPAAPLSASRNTRRRNASSSAVAGRSSTARDTEGTGSPFLKTAQQRVGTRESLDASIGHTGRSPLARAEGTPDRVRRENPPAVTGLRGIPLSGRSGLRLLGHYRVRRYMPIPNDQPEQHHRVLLRDMVRERIRDAIMDGTLRPGEDLRDEELQAWLGVSRTPIRDAVNELTRAGLIEMAPNRYTRVATPSEEEALTSYNTLGVVLAGVVRLAVPKLPDSARKSILSELRKLAEAARGGDFDSVRDLFIPVFSRYIEHCENPQLVQLCHDTLDGLSYKMRTERMRTLVDQQELAASIERLREATASGSAVEAELATGLVFLLPA</sequence>
<evidence type="ECO:0000313" key="7">
    <source>
        <dbReference type="Proteomes" id="UP000001306"/>
    </source>
</evidence>
<proteinExistence type="predicted"/>
<dbReference type="Pfam" id="PF00392">
    <property type="entry name" value="GntR"/>
    <property type="match status" value="1"/>
</dbReference>
<accession>Q6AC90</accession>
<name>Q6AC90_LEIXX</name>
<evidence type="ECO:0000256" key="4">
    <source>
        <dbReference type="SAM" id="MobiDB-lite"/>
    </source>
</evidence>
<evidence type="ECO:0000256" key="3">
    <source>
        <dbReference type="ARBA" id="ARBA00023163"/>
    </source>
</evidence>
<dbReference type="AlphaFoldDB" id="Q6AC90"/>
<dbReference type="STRING" id="281090.Lxx23620"/>
<dbReference type="InterPro" id="IPR036388">
    <property type="entry name" value="WH-like_DNA-bd_sf"/>
</dbReference>
<protein>
    <submittedName>
        <fullName evidence="6">Transcriptional regulator, GntR family</fullName>
    </submittedName>
</protein>
<keyword evidence="1" id="KW-0805">Transcription regulation</keyword>
<evidence type="ECO:0000256" key="1">
    <source>
        <dbReference type="ARBA" id="ARBA00023015"/>
    </source>
</evidence>
<dbReference type="SUPFAM" id="SSF46785">
    <property type="entry name" value="Winged helix' DNA-binding domain"/>
    <property type="match status" value="1"/>
</dbReference>
<dbReference type="GO" id="GO:0003700">
    <property type="term" value="F:DNA-binding transcription factor activity"/>
    <property type="evidence" value="ECO:0007669"/>
    <property type="project" value="InterPro"/>
</dbReference>
<dbReference type="PANTHER" id="PTHR43537:SF5">
    <property type="entry name" value="UXU OPERON TRANSCRIPTIONAL REGULATOR"/>
    <property type="match status" value="1"/>
</dbReference>
<dbReference type="Gene3D" id="1.10.10.10">
    <property type="entry name" value="Winged helix-like DNA-binding domain superfamily/Winged helix DNA-binding domain"/>
    <property type="match status" value="1"/>
</dbReference>
<dbReference type="EMBL" id="AE016822">
    <property type="protein sequence ID" value="AAT90003.1"/>
    <property type="molecule type" value="Genomic_DNA"/>
</dbReference>
<dbReference type="PANTHER" id="PTHR43537">
    <property type="entry name" value="TRANSCRIPTIONAL REGULATOR, GNTR FAMILY"/>
    <property type="match status" value="1"/>
</dbReference>
<gene>
    <name evidence="6" type="primary">gntR</name>
    <name evidence="6" type="ordered locus">Lxx23620</name>
</gene>
<dbReference type="CDD" id="cd07377">
    <property type="entry name" value="WHTH_GntR"/>
    <property type="match status" value="1"/>
</dbReference>